<organism evidence="1 2">
    <name type="scientific">Niastella vici</name>
    <dbReference type="NCBI Taxonomy" id="1703345"/>
    <lineage>
        <taxon>Bacteria</taxon>
        <taxon>Pseudomonadati</taxon>
        <taxon>Bacteroidota</taxon>
        <taxon>Chitinophagia</taxon>
        <taxon>Chitinophagales</taxon>
        <taxon>Chitinophagaceae</taxon>
        <taxon>Niastella</taxon>
    </lineage>
</organism>
<dbReference type="Proteomes" id="UP000192796">
    <property type="component" value="Unassembled WGS sequence"/>
</dbReference>
<name>A0A1V9FTX1_9BACT</name>
<comment type="caution">
    <text evidence="1">The sequence shown here is derived from an EMBL/GenBank/DDBJ whole genome shotgun (WGS) entry which is preliminary data.</text>
</comment>
<protein>
    <submittedName>
        <fullName evidence="1">Uncharacterized protein</fullName>
    </submittedName>
</protein>
<evidence type="ECO:0000313" key="2">
    <source>
        <dbReference type="Proteomes" id="UP000192796"/>
    </source>
</evidence>
<accession>A0A1V9FTX1</accession>
<reference evidence="1 2" key="1">
    <citation type="submission" date="2016-03" db="EMBL/GenBank/DDBJ databases">
        <title>Niastella vici sp. nov., isolated from farmland soil.</title>
        <authorList>
            <person name="Chen L."/>
            <person name="Wang D."/>
            <person name="Yang S."/>
            <person name="Wang G."/>
        </authorList>
    </citation>
    <scope>NUCLEOTIDE SEQUENCE [LARGE SCALE GENOMIC DNA]</scope>
    <source>
        <strain evidence="1 2">DJ57</strain>
    </source>
</reference>
<dbReference type="EMBL" id="LVYD01000056">
    <property type="protein sequence ID" value="OQP61792.1"/>
    <property type="molecule type" value="Genomic_DNA"/>
</dbReference>
<sequence length="81" mass="9643">MKVLPMQLLKVAGLGCNAFPYQEMLLRLNLCLSNEPVMKLTGEFMKMVYVSMDRFFKIEQMKLWAWICRFQKCRKHSSFKS</sequence>
<keyword evidence="2" id="KW-1185">Reference proteome</keyword>
<gene>
    <name evidence="1" type="ORF">A3860_31525</name>
</gene>
<dbReference type="AlphaFoldDB" id="A0A1V9FTX1"/>
<proteinExistence type="predicted"/>
<evidence type="ECO:0000313" key="1">
    <source>
        <dbReference type="EMBL" id="OQP61792.1"/>
    </source>
</evidence>